<dbReference type="InterPro" id="IPR014721">
    <property type="entry name" value="Ribsml_uS5_D2-typ_fold_subgr"/>
</dbReference>
<accession>A0ABV5ZUP9</accession>
<gene>
    <name evidence="1" type="ORF">ACFFQA_09320</name>
</gene>
<comment type="caution">
    <text evidence="1">The sequence shown here is derived from an EMBL/GenBank/DDBJ whole genome shotgun (WGS) entry which is preliminary data.</text>
</comment>
<keyword evidence="2" id="KW-1185">Reference proteome</keyword>
<proteinExistence type="predicted"/>
<protein>
    <submittedName>
        <fullName evidence="1">Uncharacterized protein</fullName>
    </submittedName>
</protein>
<name>A0ABV5ZUP9_9PSEU</name>
<reference evidence="1 2" key="1">
    <citation type="submission" date="2024-09" db="EMBL/GenBank/DDBJ databases">
        <authorList>
            <person name="Sun Q."/>
            <person name="Mori K."/>
        </authorList>
    </citation>
    <scope>NUCLEOTIDE SEQUENCE [LARGE SCALE GENOMIC DNA]</scope>
    <source>
        <strain evidence="1 2">TBRC 7907</strain>
    </source>
</reference>
<organism evidence="1 2">
    <name type="scientific">Allokutzneria oryzae</name>
    <dbReference type="NCBI Taxonomy" id="1378989"/>
    <lineage>
        <taxon>Bacteria</taxon>
        <taxon>Bacillati</taxon>
        <taxon>Actinomycetota</taxon>
        <taxon>Actinomycetes</taxon>
        <taxon>Pseudonocardiales</taxon>
        <taxon>Pseudonocardiaceae</taxon>
        <taxon>Allokutzneria</taxon>
    </lineage>
</organism>
<evidence type="ECO:0000313" key="1">
    <source>
        <dbReference type="EMBL" id="MFB9904140.1"/>
    </source>
</evidence>
<dbReference type="Gene3D" id="3.30.230.10">
    <property type="match status" value="1"/>
</dbReference>
<sequence>MEETFPHRPVRGVSVRYGTVANCFPDFVSFSLDFEPLADGRAGYEFVSDLDYGFDEYSHELHAECAPAISQGVLLNLSGAPQSPNQLTVDVDTGSLPVGRLDNTEGGPLLAVRVVLTRVRYHLVDSASATHRYAGWRAAHKARCALFGTTPDPDHKDWTTAVPGTS</sequence>
<dbReference type="RefSeq" id="WP_377851302.1">
    <property type="nucleotide sequence ID" value="NZ_JBHLZU010000007.1"/>
</dbReference>
<dbReference type="EMBL" id="JBHLZU010000007">
    <property type="protein sequence ID" value="MFB9904140.1"/>
    <property type="molecule type" value="Genomic_DNA"/>
</dbReference>
<dbReference type="Proteomes" id="UP001589693">
    <property type="component" value="Unassembled WGS sequence"/>
</dbReference>
<evidence type="ECO:0000313" key="2">
    <source>
        <dbReference type="Proteomes" id="UP001589693"/>
    </source>
</evidence>